<evidence type="ECO:0000313" key="1">
    <source>
        <dbReference type="EMBL" id="PIQ86678.1"/>
    </source>
</evidence>
<organism evidence="1 2">
    <name type="scientific">Candidatus Abzuiibacterium crystallinum</name>
    <dbReference type="NCBI Taxonomy" id="1974748"/>
    <lineage>
        <taxon>Bacteria</taxon>
        <taxon>Pseudomonadati</taxon>
        <taxon>Candidatus Omnitrophota</taxon>
        <taxon>Candidatus Abzuiibacterium</taxon>
    </lineage>
</organism>
<dbReference type="EMBL" id="PCVY01000037">
    <property type="protein sequence ID" value="PIQ86678.1"/>
    <property type="molecule type" value="Genomic_DNA"/>
</dbReference>
<sequence>MGARVKFEAINTSVVIAIRLRRRSNLRIEIATSPPSSVAGPHDDSEGDYLKFCAHPLFQFKIENVDLQDVSNLTSMRLF</sequence>
<name>A0A2H0LQM1_9BACT</name>
<dbReference type="AlphaFoldDB" id="A0A2H0LQM1"/>
<dbReference type="Proteomes" id="UP000230859">
    <property type="component" value="Unassembled WGS sequence"/>
</dbReference>
<comment type="caution">
    <text evidence="1">The sequence shown here is derived from an EMBL/GenBank/DDBJ whole genome shotgun (WGS) entry which is preliminary data.</text>
</comment>
<evidence type="ECO:0000313" key="2">
    <source>
        <dbReference type="Proteomes" id="UP000230859"/>
    </source>
</evidence>
<accession>A0A2H0LQM1</accession>
<gene>
    <name evidence="1" type="ORF">COV74_03675</name>
</gene>
<protein>
    <submittedName>
        <fullName evidence="1">Uncharacterized protein</fullName>
    </submittedName>
</protein>
<reference evidence="1 2" key="1">
    <citation type="submission" date="2017-09" db="EMBL/GenBank/DDBJ databases">
        <title>Depth-based differentiation of microbial function through sediment-hosted aquifers and enrichment of novel symbionts in the deep terrestrial subsurface.</title>
        <authorList>
            <person name="Probst A.J."/>
            <person name="Ladd B."/>
            <person name="Jarett J.K."/>
            <person name="Geller-Mcgrath D.E."/>
            <person name="Sieber C.M."/>
            <person name="Emerson J.B."/>
            <person name="Anantharaman K."/>
            <person name="Thomas B.C."/>
            <person name="Malmstrom R."/>
            <person name="Stieglmeier M."/>
            <person name="Klingl A."/>
            <person name="Woyke T."/>
            <person name="Ryan C.M."/>
            <person name="Banfield J.F."/>
        </authorList>
    </citation>
    <scope>NUCLEOTIDE SEQUENCE [LARGE SCALE GENOMIC DNA]</scope>
    <source>
        <strain evidence="1">CG11_big_fil_rev_8_21_14_0_20_45_26</strain>
    </source>
</reference>
<proteinExistence type="predicted"/>